<feature type="region of interest" description="Disordered" evidence="2">
    <location>
        <begin position="701"/>
        <end position="723"/>
    </location>
</feature>
<dbReference type="SUPFAM" id="SSF49785">
    <property type="entry name" value="Galactose-binding domain-like"/>
    <property type="match status" value="1"/>
</dbReference>
<dbReference type="InterPro" id="IPR008979">
    <property type="entry name" value="Galactose-bd-like_sf"/>
</dbReference>
<reference evidence="3 4" key="1">
    <citation type="journal article" date="2019" name="Sci. Rep.">
        <title>A high-quality genome of Eragrostis curvula grass provides insights into Poaceae evolution and supports new strategies to enhance forage quality.</title>
        <authorList>
            <person name="Carballo J."/>
            <person name="Santos B.A.C.M."/>
            <person name="Zappacosta D."/>
            <person name="Garbus I."/>
            <person name="Selva J.P."/>
            <person name="Gallo C.A."/>
            <person name="Diaz A."/>
            <person name="Albertini E."/>
            <person name="Caccamo M."/>
            <person name="Echenique V."/>
        </authorList>
    </citation>
    <scope>NUCLEOTIDE SEQUENCE [LARGE SCALE GENOMIC DNA]</scope>
    <source>
        <strain evidence="4">cv. Victoria</strain>
        <tissue evidence="3">Leaf</tissue>
    </source>
</reference>
<dbReference type="InterPro" id="IPR016024">
    <property type="entry name" value="ARM-type_fold"/>
</dbReference>
<feature type="region of interest" description="Disordered" evidence="2">
    <location>
        <begin position="1977"/>
        <end position="2153"/>
    </location>
</feature>
<feature type="compositionally biased region" description="Low complexity" evidence="2">
    <location>
        <begin position="2026"/>
        <end position="2036"/>
    </location>
</feature>
<feature type="compositionally biased region" description="Basic and acidic residues" evidence="2">
    <location>
        <begin position="2128"/>
        <end position="2153"/>
    </location>
</feature>
<feature type="compositionally biased region" description="Basic and acidic residues" evidence="2">
    <location>
        <begin position="2014"/>
        <end position="2025"/>
    </location>
</feature>
<comment type="caution">
    <text evidence="3">The sequence shown here is derived from an EMBL/GenBank/DDBJ whole genome shotgun (WGS) entry which is preliminary data.</text>
</comment>
<feature type="region of interest" description="Disordered" evidence="2">
    <location>
        <begin position="230"/>
        <end position="260"/>
    </location>
</feature>
<feature type="compositionally biased region" description="Polar residues" evidence="2">
    <location>
        <begin position="707"/>
        <end position="723"/>
    </location>
</feature>
<proteinExistence type="predicted"/>
<dbReference type="PANTHER" id="PTHR35833:SF1">
    <property type="entry name" value="GALACTOSE-BINDING DOMAIN-CONTAINING PROTEIN"/>
    <property type="match status" value="1"/>
</dbReference>
<evidence type="ECO:0000256" key="2">
    <source>
        <dbReference type="SAM" id="MobiDB-lite"/>
    </source>
</evidence>
<feature type="compositionally biased region" description="Polar residues" evidence="2">
    <location>
        <begin position="245"/>
        <end position="260"/>
    </location>
</feature>
<name>A0A5J9V7T9_9POAL</name>
<evidence type="ECO:0000313" key="3">
    <source>
        <dbReference type="EMBL" id="TVU31497.1"/>
    </source>
</evidence>
<organism evidence="3 4">
    <name type="scientific">Eragrostis curvula</name>
    <name type="common">weeping love grass</name>
    <dbReference type="NCBI Taxonomy" id="38414"/>
    <lineage>
        <taxon>Eukaryota</taxon>
        <taxon>Viridiplantae</taxon>
        <taxon>Streptophyta</taxon>
        <taxon>Embryophyta</taxon>
        <taxon>Tracheophyta</taxon>
        <taxon>Spermatophyta</taxon>
        <taxon>Magnoliopsida</taxon>
        <taxon>Liliopsida</taxon>
        <taxon>Poales</taxon>
        <taxon>Poaceae</taxon>
        <taxon>PACMAD clade</taxon>
        <taxon>Chloridoideae</taxon>
        <taxon>Eragrostideae</taxon>
        <taxon>Eragrostidinae</taxon>
        <taxon>Eragrostis</taxon>
    </lineage>
</organism>
<feature type="compositionally biased region" description="Basic and acidic residues" evidence="2">
    <location>
        <begin position="1977"/>
        <end position="1995"/>
    </location>
</feature>
<dbReference type="Gene3D" id="2.60.120.260">
    <property type="entry name" value="Galactose-binding domain-like"/>
    <property type="match status" value="1"/>
</dbReference>
<protein>
    <recommendedName>
        <fullName evidence="5">DNA-repair protein Xrcc1 N-terminal domain-containing protein</fullName>
    </recommendedName>
</protein>
<gene>
    <name evidence="3" type="ORF">EJB05_23184</name>
</gene>
<dbReference type="PANTHER" id="PTHR35833">
    <property type="entry name" value="GALACTOSE-BINDING DOMAIN-LIKE, ARMADILLO-TYPE FOLD PROTEIN-RELATED"/>
    <property type="match status" value="1"/>
</dbReference>
<dbReference type="SUPFAM" id="SSF48371">
    <property type="entry name" value="ARM repeat"/>
    <property type="match status" value="1"/>
</dbReference>
<feature type="coiled-coil region" evidence="1">
    <location>
        <begin position="1842"/>
        <end position="1869"/>
    </location>
</feature>
<dbReference type="Gramene" id="TVU31497">
    <property type="protein sequence ID" value="TVU31497"/>
    <property type="gene ID" value="EJB05_23184"/>
</dbReference>
<sequence length="2153" mass="242401">MEAAPAERDTPADWGDGAVALGFRVKASSRESASQKASNVLEPDLRSHWSTGTNTKEWILLELQEPCLLSHVRIYNKSVLEWELTAGLRYKPDAFVKIRARCEAPKRDMVYPASHTPCRYVRISCLRGNPIAIFFIQLIGIPVPGLEPEFQPLVNYLLPQITSSKQPPSQNMHLQLLKDIATRLPPFVPQIEAALNSVADDPENSVRFLALLAGPFYPILHLINERDPSKTSITSADSDPLRNNPAATPTISSNFEARSRSPSSVQPASYLLAFRSETCVLLLRKAHKDETLGIVCLRASKVLQKLLQPEPFLDKLMSGGMLSSHNGDEIAKSDSPSLVLSTDYSSLFGEEFSIPENQFDGSLLNILDIAAVEEGILHVLYATASQPLLCRKFAKITSDMWSVLPLVQALLPALRPPLTSGPTEQIDDSFNQWNHPTVQNALSQIVTMSISSSVFHPLLRACAGYLSSYLSSHAKAACVLLDLCRGPLISWIPMITTKIDFAVELLEDLLCIIQEAGQSLARSRAALKYFILAISGHMDDVLIEYKEVMHKLLFILEMLDPFIDPSTSVMKDTLIFSGISAIYLEKQASAYDVALNIIRTAVKRAAVLPSLELEWRRGAVAPSVILSILDPHMPLPPDIDLCKSTAHEIDNVSLAVSDYPAPQLSNPENIDGRDSSETTVRTEIFEQCNFLFAPEELKQSEPMRLTSKGNGQDETTQTSLNQEIPETRISNEKLSSKPFQLDNIAAADYFDLHADYRQLVNHQDCELRAQEFQRLALNLCMQQEPTLEGHNAGIDALLLAGECYVNPFFLLDFQNLEPLEKIERIHSELVQGNVSYVPNDLHLKDKDLVTIYNLENKRDKSVIDVLLQAARFDFEYNKRIPEGEPYPDTSEDDKQSVQISAEALQSADALTLVRKNQAMLCHFIMKQFQRKEHLHSEILLQSLLFLLHSATDLFCPAENIIDIILKSAENLNEQLSCLYKCINAGDKKLDRVKLHGLRRRWTLLQKLVLASSGSDNTRELVSIKRDGFRFRSLVPPSAWIHKISDFSRFSCSLPRFLGWMAVSRYAKEYLNERLFLASDFSQLTSLLSIYMDELSLMDRVATQNARPVKDELSDCTKHLLKKETALSVQPNMTKQFKILLPELHFFFPSMCKLFNSFGESILEAVGLQLKCLPNSAVQDVLCWFSEMCLWPYLECIKDHFLSANKVSYLRGNIASNAKAVVFYLLESIVVERVEAMIPEMPRIVHILVSLCRASYTDVAFLKSVLSLVKPLISYYLRGRADDEKLLGHGTECSDFELLCFEELCGKLSEGTTGDKIQIPLLIYILGSMFPDFSFERRTEILGSLLGWVDYLSSEPQSLLCSYLQSFQTLIDGCQTVLVQHIEFLGIRILSARSHSIESSDSLGVDSIMQPDKKARDSEEDIVTKFTEHSENGESHKILYSLHPNSIKEFCGALEKFISHLTPSIEGSWKWHHLLASRLSLSIAKCLLFAKLLKSVVQEDIISSSSEQDAVVKISCELAQKHWESALEGLVEFISVNQEAQCWQVASSMIDYIIKIPNILTWGNVLNSICSAVKHFCSHAPRICWRLQTEKWLSLLVCGGIEDFKNREVCLIDLFCTMLSHSEPEQRSVALQQLGRIINSTSHTEADPSSPTYDQNGIRSGSAVASLLATRTWDRVVALALHDSSMLLRNHAIALLMEYVPFVDTEHLRSFLGSSNSILNSVCQLSGVIEEGYMARMSLLLLSRACLYSTPEDIALIPECVWRKLENMQTSTGGFSYMEKDLCRALSQLRSESDAKKDVKEVISGCTRQPISPDFKSIRESILQVMSSLSSVDAYFEFFSARSDKEYQELEEAEIELELIEKEKADHDFSGHPHGTVVRDMPSCELNQYQKHDKRLQEIRENICSLERSRLKEEITARRQKKLLIRHAREKYLEETRSRETELMQELDRERAHEMEREIERQRQLDIERAKSRELQFNLDMEKEKQTQRELQRELEQVELGRSSRREYSANPSSRSRERYRERDGGRSQQEGSIRSSSRGHEGGGSAQALAPAGGPGPTVMLAGSRTFSGGNLPTILQPRERTADEDSTWAEGSRDSGDASSIGEPEFDGTRQHGPRGSGSKSSSSRQLVERRERDGAAGTARREGKWERKQHS</sequence>
<keyword evidence="4" id="KW-1185">Reference proteome</keyword>
<dbReference type="Proteomes" id="UP000324897">
    <property type="component" value="Chromosome 1"/>
</dbReference>
<evidence type="ECO:0008006" key="5">
    <source>
        <dbReference type="Google" id="ProtNLM"/>
    </source>
</evidence>
<evidence type="ECO:0000313" key="4">
    <source>
        <dbReference type="Proteomes" id="UP000324897"/>
    </source>
</evidence>
<dbReference type="EMBL" id="RWGY01000011">
    <property type="protein sequence ID" value="TVU31497.1"/>
    <property type="molecule type" value="Genomic_DNA"/>
</dbReference>
<evidence type="ECO:0000256" key="1">
    <source>
        <dbReference type="SAM" id="Coils"/>
    </source>
</evidence>
<dbReference type="OrthoDB" id="1739806at2759"/>
<accession>A0A5J9V7T9</accession>
<keyword evidence="1" id="KW-0175">Coiled coil</keyword>